<proteinExistence type="predicted"/>
<dbReference type="EMBL" id="BK016104">
    <property type="protein sequence ID" value="DAF95145.1"/>
    <property type="molecule type" value="Genomic_DNA"/>
</dbReference>
<evidence type="ECO:0000313" key="2">
    <source>
        <dbReference type="EMBL" id="DAF95145.1"/>
    </source>
</evidence>
<feature type="compositionally biased region" description="Polar residues" evidence="1">
    <location>
        <begin position="1"/>
        <end position="29"/>
    </location>
</feature>
<name>A0A8S5UKW4_9CAUD</name>
<feature type="region of interest" description="Disordered" evidence="1">
    <location>
        <begin position="1"/>
        <end position="62"/>
    </location>
</feature>
<reference evidence="2" key="1">
    <citation type="journal article" date="2021" name="Proc. Natl. Acad. Sci. U.S.A.">
        <title>A Catalog of Tens of Thousands of Viruses from Human Metagenomes Reveals Hidden Associations with Chronic Diseases.</title>
        <authorList>
            <person name="Tisza M.J."/>
            <person name="Buck C.B."/>
        </authorList>
    </citation>
    <scope>NUCLEOTIDE SEQUENCE</scope>
    <source>
        <strain evidence="2">CtICF6</strain>
    </source>
</reference>
<protein>
    <submittedName>
        <fullName evidence="2">Major capsid protein</fullName>
    </submittedName>
</protein>
<organism evidence="2">
    <name type="scientific">Siphoviridae sp. ctICF6</name>
    <dbReference type="NCBI Taxonomy" id="2825427"/>
    <lineage>
        <taxon>Viruses</taxon>
        <taxon>Duplodnaviria</taxon>
        <taxon>Heunggongvirae</taxon>
        <taxon>Uroviricota</taxon>
        <taxon>Caudoviricetes</taxon>
    </lineage>
</organism>
<accession>A0A8S5UKW4</accession>
<sequence length="411" mass="43543">MPNRPSPQKCTDLNRPAQSLNNAGHTHWQQWGRGSHSRKQSWQRPSRGRNTEGRHHPPQPRKAVMSLATIELKPGFVDRKLISNQPAAGAIAKISNSTPIDLIGTQMQTIDFSGEMGIFGEGATGETDAEKKKTSNNATNGVVTINPITFYISYRFPKKFLQLFGVDGAYNPTDATFRAGSPQTMLQSILAQPYQAGILDQYRTYVNRAISRALDFAPIFGVNPATKAASTVARTNGYVLDQAGNIDYTPGTGAEAATAFKQAVRQVAAQGDASAQGITTSAYLAAIGDGLTTIGTPTQYAADVPLIGNMVNLGGVTLAASNTVSDTGAATGSGQLTQKVLDAVIGDFANRFVWGAIPLSGIEVFDSGNPDNSAEGDLGAVNKVMLRTEVAIGWGFIGGTSKFYAITHTTE</sequence>
<evidence type="ECO:0000256" key="1">
    <source>
        <dbReference type="SAM" id="MobiDB-lite"/>
    </source>
</evidence>